<reference evidence="3" key="1">
    <citation type="submission" date="2018-05" db="EMBL/GenBank/DDBJ databases">
        <authorList>
            <person name="Lanie J.A."/>
            <person name="Ng W.-L."/>
            <person name="Kazmierczak K.M."/>
            <person name="Andrzejewski T.M."/>
            <person name="Davidsen T.M."/>
            <person name="Wayne K.J."/>
            <person name="Tettelin H."/>
            <person name="Glass J.I."/>
            <person name="Rusch D."/>
            <person name="Podicherti R."/>
            <person name="Tsui H.-C.T."/>
            <person name="Winkler M.E."/>
        </authorList>
    </citation>
    <scope>NUCLEOTIDE SEQUENCE</scope>
</reference>
<evidence type="ECO:0000256" key="1">
    <source>
        <dbReference type="ARBA" id="ARBA00022679"/>
    </source>
</evidence>
<dbReference type="CDD" id="cd00751">
    <property type="entry name" value="thiolase"/>
    <property type="match status" value="1"/>
</dbReference>
<organism evidence="3">
    <name type="scientific">marine metagenome</name>
    <dbReference type="NCBI Taxonomy" id="408172"/>
    <lineage>
        <taxon>unclassified sequences</taxon>
        <taxon>metagenomes</taxon>
        <taxon>ecological metagenomes</taxon>
    </lineage>
</organism>
<dbReference type="PROSITE" id="PS00098">
    <property type="entry name" value="THIOLASE_1"/>
    <property type="match status" value="1"/>
</dbReference>
<dbReference type="EMBL" id="UINC01062923">
    <property type="protein sequence ID" value="SVB90005.1"/>
    <property type="molecule type" value="Genomic_DNA"/>
</dbReference>
<sequence length="253" mass="26707">MSNQAVIIDATRSPIGVKNGEMVGIRPDDLAAQVVKGLMDRNPAVKPEQIEDLVMGCAFPEGPQGMLIGRSVSVLAGLPQSVPGKVVNRFCGSAMDALHQVSAAIESGDIDVAIAAGVEDMFSIPPGGFAPDFHPELAEQEYYIGMGETAENLANDGDISRQTQEEFSIHSHEKALAAWEAGKFDNEVVPIDYYGEKTIKKDEGPRTPDTEKIKSLNPAFVEGGSVTAATSSPFSLGAAALLVTSQSFAEENG</sequence>
<name>A0A382HSE6_9ZZZZ</name>
<dbReference type="PANTHER" id="PTHR43853">
    <property type="entry name" value="3-KETOACYL-COA THIOLASE, PEROXISOMAL"/>
    <property type="match status" value="1"/>
</dbReference>
<dbReference type="Pfam" id="PF00108">
    <property type="entry name" value="Thiolase_N"/>
    <property type="match status" value="1"/>
</dbReference>
<dbReference type="GO" id="GO:0006635">
    <property type="term" value="P:fatty acid beta-oxidation"/>
    <property type="evidence" value="ECO:0007669"/>
    <property type="project" value="TreeGrafter"/>
</dbReference>
<dbReference type="GO" id="GO:0005737">
    <property type="term" value="C:cytoplasm"/>
    <property type="evidence" value="ECO:0007669"/>
    <property type="project" value="UniProtKB-ARBA"/>
</dbReference>
<accession>A0A382HSE6</accession>
<feature type="non-terminal residue" evidence="3">
    <location>
        <position position="253"/>
    </location>
</feature>
<dbReference type="SUPFAM" id="SSF53901">
    <property type="entry name" value="Thiolase-like"/>
    <property type="match status" value="1"/>
</dbReference>
<dbReference type="InterPro" id="IPR002155">
    <property type="entry name" value="Thiolase"/>
</dbReference>
<protein>
    <recommendedName>
        <fullName evidence="2">Thiolase N-terminal domain-containing protein</fullName>
    </recommendedName>
</protein>
<dbReference type="GO" id="GO:0010124">
    <property type="term" value="P:phenylacetate catabolic process"/>
    <property type="evidence" value="ECO:0007669"/>
    <property type="project" value="TreeGrafter"/>
</dbReference>
<dbReference type="InterPro" id="IPR020615">
    <property type="entry name" value="Thiolase_acyl_enz_int_AS"/>
</dbReference>
<keyword evidence="1" id="KW-0808">Transferase</keyword>
<dbReference type="GO" id="GO:0003988">
    <property type="term" value="F:acetyl-CoA C-acyltransferase activity"/>
    <property type="evidence" value="ECO:0007669"/>
    <property type="project" value="TreeGrafter"/>
</dbReference>
<gene>
    <name evidence="3" type="ORF">METZ01_LOCUS242859</name>
</gene>
<evidence type="ECO:0000313" key="3">
    <source>
        <dbReference type="EMBL" id="SVB90005.1"/>
    </source>
</evidence>
<feature type="domain" description="Thiolase N-terminal" evidence="2">
    <location>
        <begin position="6"/>
        <end position="246"/>
    </location>
</feature>
<dbReference type="InterPro" id="IPR020616">
    <property type="entry name" value="Thiolase_N"/>
</dbReference>
<dbReference type="InterPro" id="IPR050215">
    <property type="entry name" value="Thiolase-like_sf_Thiolase"/>
</dbReference>
<dbReference type="AlphaFoldDB" id="A0A382HSE6"/>
<evidence type="ECO:0000259" key="2">
    <source>
        <dbReference type="Pfam" id="PF00108"/>
    </source>
</evidence>
<dbReference type="PANTHER" id="PTHR43853:SF21">
    <property type="entry name" value="STEROID 3-KETOACYL-COA THIOLASE"/>
    <property type="match status" value="1"/>
</dbReference>
<dbReference type="InterPro" id="IPR016039">
    <property type="entry name" value="Thiolase-like"/>
</dbReference>
<dbReference type="Gene3D" id="3.40.47.10">
    <property type="match status" value="1"/>
</dbReference>
<proteinExistence type="predicted"/>